<keyword evidence="3" id="KW-1133">Transmembrane helix</keyword>
<evidence type="ECO:0000256" key="3">
    <source>
        <dbReference type="SAM" id="Phobius"/>
    </source>
</evidence>
<dbReference type="AlphaFoldDB" id="A0A2S0VX23"/>
<accession>A0A2S0VX23</accession>
<proteinExistence type="predicted"/>
<evidence type="ECO:0000259" key="4">
    <source>
        <dbReference type="PROSITE" id="PS51755"/>
    </source>
</evidence>
<protein>
    <recommendedName>
        <fullName evidence="4">OmpR/PhoB-type domain-containing protein</fullName>
    </recommendedName>
</protein>
<dbReference type="PANTHER" id="PTHR36842:SF1">
    <property type="entry name" value="PROTEIN TOLB"/>
    <property type="match status" value="1"/>
</dbReference>
<dbReference type="Gene3D" id="2.120.10.30">
    <property type="entry name" value="TolB, C-terminal domain"/>
    <property type="match status" value="1"/>
</dbReference>
<feature type="domain" description="OmpR/PhoB-type" evidence="4">
    <location>
        <begin position="1"/>
        <end position="96"/>
    </location>
</feature>
<dbReference type="OrthoDB" id="9782895at2"/>
<dbReference type="InterPro" id="IPR036388">
    <property type="entry name" value="WH-like_DNA-bd_sf"/>
</dbReference>
<feature type="DNA-binding region" description="OmpR/PhoB-type" evidence="2">
    <location>
        <begin position="1"/>
        <end position="96"/>
    </location>
</feature>
<keyword evidence="6" id="KW-1185">Reference proteome</keyword>
<keyword evidence="3" id="KW-0472">Membrane</keyword>
<evidence type="ECO:0000313" key="6">
    <source>
        <dbReference type="Proteomes" id="UP000244441"/>
    </source>
</evidence>
<dbReference type="SUPFAM" id="SSF46894">
    <property type="entry name" value="C-terminal effector domain of the bipartite response regulators"/>
    <property type="match status" value="1"/>
</dbReference>
<sequence length="664" mass="75532">MRYQINHLIYDPQRQQIVDGDQQISLRTTASDVLLFLITSQLHQQQDYVQTYDIGQAVWGRHVSEQSIYQQINYLRGILGADILVNEPRKGYTIKANIVELAEDAEPQIPSKRLSLAHIGIAISLVIFVGYFIASLFTTNELDVVLSEPTPVSSMKGQALHSAANDRYLVYTHRKHGDIGFSLYLQDLNDMSKVQLLGQSTDTTSYYFPYIVDNNVYYIKTETDGRCQIFANELPSLDLAVAKFITDCGPGVMVGGFAVTKDHKTLYFTKRENTSQPFNIYAKALTTGSERRITLLNNGNVGDYDLALSNDGAHLAYFRYVSGQTQIRLQKTKTQESQVLHTLDGYSNGLTWLDGNLIFESNGDLLLFDMDNEQIHELPLQRDLYADLINPYVFNGQLYYTSGQFQVHDAVSTKDKGATYQDRIATLANDQTYRCSSSSCFFVSDRFGINQIFEDVSKDVSRQVSYLTANYKIDDILLSEDNQVFVLASNTLYQLNFDTGLLTPLLTDNIVTGATDVCHQQIFVTLEEYDINNLYRLDLTNSAMQLVTENVRDPIADCYAKTADVYYLRNNSDDLFSFDLESKTEKTEISNFNVRGHLQYDVFKNKILRLQGFNQVTEFSNGVTASHDVKITVFSIRYDKDLKWVLGYSYSGDMKLNRVNIRRY</sequence>
<dbReference type="PANTHER" id="PTHR36842">
    <property type="entry name" value="PROTEIN TOLB HOMOLOG"/>
    <property type="match status" value="1"/>
</dbReference>
<dbReference type="Proteomes" id="UP000244441">
    <property type="component" value="Chromosome"/>
</dbReference>
<dbReference type="Gene3D" id="1.10.10.10">
    <property type="entry name" value="Winged helix-like DNA-binding domain superfamily/Winged helix DNA-binding domain"/>
    <property type="match status" value="1"/>
</dbReference>
<dbReference type="InterPro" id="IPR016032">
    <property type="entry name" value="Sig_transdc_resp-reg_C-effctor"/>
</dbReference>
<dbReference type="GO" id="GO:0006355">
    <property type="term" value="P:regulation of DNA-templated transcription"/>
    <property type="evidence" value="ECO:0007669"/>
    <property type="project" value="InterPro"/>
</dbReference>
<evidence type="ECO:0000256" key="2">
    <source>
        <dbReference type="PROSITE-ProRule" id="PRU01091"/>
    </source>
</evidence>
<dbReference type="GO" id="GO:0003677">
    <property type="term" value="F:DNA binding"/>
    <property type="evidence" value="ECO:0007669"/>
    <property type="project" value="UniProtKB-UniRule"/>
</dbReference>
<dbReference type="InterPro" id="IPR001867">
    <property type="entry name" value="OmpR/PhoB-type_DNA-bd"/>
</dbReference>
<dbReference type="InterPro" id="IPR011042">
    <property type="entry name" value="6-blade_b-propeller_TolB-like"/>
</dbReference>
<dbReference type="GO" id="GO:0000160">
    <property type="term" value="P:phosphorelay signal transduction system"/>
    <property type="evidence" value="ECO:0007669"/>
    <property type="project" value="InterPro"/>
</dbReference>
<feature type="transmembrane region" description="Helical" evidence="3">
    <location>
        <begin position="116"/>
        <end position="137"/>
    </location>
</feature>
<dbReference type="SUPFAM" id="SSF82171">
    <property type="entry name" value="DPP6 N-terminal domain-like"/>
    <property type="match status" value="1"/>
</dbReference>
<dbReference type="PROSITE" id="PS51755">
    <property type="entry name" value="OMPR_PHOB"/>
    <property type="match status" value="1"/>
</dbReference>
<dbReference type="RefSeq" id="WP_108604813.1">
    <property type="nucleotide sequence ID" value="NZ_CP026604.1"/>
</dbReference>
<evidence type="ECO:0000313" key="5">
    <source>
        <dbReference type="EMBL" id="AWB68761.1"/>
    </source>
</evidence>
<gene>
    <name evidence="5" type="ORF">C2869_21215</name>
</gene>
<keyword evidence="1 2" id="KW-0238">DNA-binding</keyword>
<dbReference type="KEGG" id="cate:C2869_21215"/>
<dbReference type="EMBL" id="CP026604">
    <property type="protein sequence ID" value="AWB68761.1"/>
    <property type="molecule type" value="Genomic_DNA"/>
</dbReference>
<name>A0A2S0VX23_9ALTE</name>
<reference evidence="5 6" key="1">
    <citation type="submission" date="2018-01" db="EMBL/GenBank/DDBJ databases">
        <title>Genome sequence of a Cantenovulum-like bacteria.</title>
        <authorList>
            <person name="Tan W.R."/>
            <person name="Lau N.-S."/>
            <person name="Go F."/>
            <person name="Amirul A.-A.A."/>
        </authorList>
    </citation>
    <scope>NUCLEOTIDE SEQUENCE [LARGE SCALE GENOMIC DNA]</scope>
    <source>
        <strain evidence="5 6">CCB-QB4</strain>
    </source>
</reference>
<evidence type="ECO:0000256" key="1">
    <source>
        <dbReference type="ARBA" id="ARBA00023125"/>
    </source>
</evidence>
<organism evidence="5 6">
    <name type="scientific">Saccharobesus litoralis</name>
    <dbReference type="NCBI Taxonomy" id="2172099"/>
    <lineage>
        <taxon>Bacteria</taxon>
        <taxon>Pseudomonadati</taxon>
        <taxon>Pseudomonadota</taxon>
        <taxon>Gammaproteobacteria</taxon>
        <taxon>Alteromonadales</taxon>
        <taxon>Alteromonadaceae</taxon>
        <taxon>Saccharobesus</taxon>
    </lineage>
</organism>
<keyword evidence="3" id="KW-0812">Transmembrane</keyword>